<evidence type="ECO:0000313" key="1">
    <source>
        <dbReference type="EMBL" id="SES65243.1"/>
    </source>
</evidence>
<sequence>MSHDDVRWYPESHPTRIAVETLDENVSGSRTLEVYIDTGMANGLYDRNVLLLLEDIELLIGELEVHGIKAKKMNSILNVIKQTHQTLNENKPEFYSIPETRALIAQELLLFENSGADSLKDFTDN</sequence>
<proteinExistence type="predicted"/>
<protein>
    <submittedName>
        <fullName evidence="1">Uncharacterized protein</fullName>
    </submittedName>
</protein>
<dbReference type="AlphaFoldDB" id="A0A1H9YA32"/>
<dbReference type="EMBL" id="FOHK01000001">
    <property type="protein sequence ID" value="SES65243.1"/>
    <property type="molecule type" value="Genomic_DNA"/>
</dbReference>
<evidence type="ECO:0000313" key="2">
    <source>
        <dbReference type="Proteomes" id="UP000199308"/>
    </source>
</evidence>
<dbReference type="STRING" id="349064.SAMN05660429_00124"/>
<dbReference type="Proteomes" id="UP000199308">
    <property type="component" value="Unassembled WGS sequence"/>
</dbReference>
<name>A0A1H9YA32_THASX</name>
<keyword evidence="2" id="KW-1185">Reference proteome</keyword>
<gene>
    <name evidence="1" type="ORF">SAMN05660429_00124</name>
</gene>
<organism evidence="1 2">
    <name type="scientific">Thalassotalea agarivorans</name>
    <name type="common">Thalassomonas agarivorans</name>
    <dbReference type="NCBI Taxonomy" id="349064"/>
    <lineage>
        <taxon>Bacteria</taxon>
        <taxon>Pseudomonadati</taxon>
        <taxon>Pseudomonadota</taxon>
        <taxon>Gammaproteobacteria</taxon>
        <taxon>Alteromonadales</taxon>
        <taxon>Colwelliaceae</taxon>
        <taxon>Thalassotalea</taxon>
    </lineage>
</organism>
<accession>A0A1H9YA32</accession>
<reference evidence="1 2" key="1">
    <citation type="submission" date="2016-10" db="EMBL/GenBank/DDBJ databases">
        <authorList>
            <person name="de Groot N.N."/>
        </authorList>
    </citation>
    <scope>NUCLEOTIDE SEQUENCE [LARGE SCALE GENOMIC DNA]</scope>
    <source>
        <strain evidence="1 2">DSM 19706</strain>
    </source>
</reference>